<reference evidence="4" key="1">
    <citation type="submission" date="2025-08" db="UniProtKB">
        <authorList>
            <consortium name="RefSeq"/>
        </authorList>
    </citation>
    <scope>IDENTIFICATION</scope>
</reference>
<dbReference type="InterPro" id="IPR021281">
    <property type="entry name" value="SNAPC2"/>
</dbReference>
<dbReference type="GO" id="GO:0016604">
    <property type="term" value="C:nuclear body"/>
    <property type="evidence" value="ECO:0007669"/>
    <property type="project" value="TreeGrafter"/>
</dbReference>
<feature type="compositionally biased region" description="Polar residues" evidence="2">
    <location>
        <begin position="326"/>
        <end position="345"/>
    </location>
</feature>
<keyword evidence="3" id="KW-1185">Reference proteome</keyword>
<feature type="region of interest" description="Disordered" evidence="2">
    <location>
        <begin position="276"/>
        <end position="349"/>
    </location>
</feature>
<gene>
    <name evidence="4" type="primary">SNAPC2</name>
</gene>
<proteinExistence type="predicted"/>
<sequence length="380" mass="41789">MKPPVRTRSAPLRYEESGSRVRVAPWKLKEKLLLLKALKEQRQRKELDVQALQALLPQKSHAEIVSFIHLMKGRVAREAVQRDYQRYQEEKKIKESQVLAPIEVWTNLAEKVSLNLEDAITAAFSQILTIAATEPISLLHSVPKKPTGTTGKKIINSSAESGPSDSSSPASHNVPEPTTGSHAAKAVEMSGTSQSQEAVPAVGEEERTSPESEEFNVDFEKIYKYLSALTRGGKMPELSNFESAVILDLLMSLPDELIQLDCASLRTHMYQSFKHLNSPWPSQEGPKKGQGQEESAATIPPVDAPQESCSSGKTALSKQEKRDCTSEGSNQNGAAISQPANQMCRENTIPDKGPQWKELGVCPLNSFLIPVKLLSQTVKN</sequence>
<dbReference type="InParanoid" id="A0A6P8Q2A4"/>
<feature type="compositionally biased region" description="Low complexity" evidence="2">
    <location>
        <begin position="144"/>
        <end position="171"/>
    </location>
</feature>
<dbReference type="PANTHER" id="PTHR15132:SF1">
    <property type="entry name" value="SNRNA-ACTIVATING PROTEIN COMPLEX SUBUNIT 2"/>
    <property type="match status" value="1"/>
</dbReference>
<dbReference type="CTD" id="6618"/>
<dbReference type="GO" id="GO:0009301">
    <property type="term" value="P:snRNA transcription"/>
    <property type="evidence" value="ECO:0007669"/>
    <property type="project" value="InterPro"/>
</dbReference>
<dbReference type="OrthoDB" id="5990578at2759"/>
<feature type="region of interest" description="Disordered" evidence="2">
    <location>
        <begin position="140"/>
        <end position="214"/>
    </location>
</feature>
<evidence type="ECO:0000256" key="2">
    <source>
        <dbReference type="SAM" id="MobiDB-lite"/>
    </source>
</evidence>
<evidence type="ECO:0000256" key="1">
    <source>
        <dbReference type="SAM" id="Coils"/>
    </source>
</evidence>
<dbReference type="GO" id="GO:0016251">
    <property type="term" value="F:RNA polymerase II general transcription initiation factor activity"/>
    <property type="evidence" value="ECO:0007669"/>
    <property type="project" value="InterPro"/>
</dbReference>
<dbReference type="PANTHER" id="PTHR15132">
    <property type="entry name" value="SNRNA-ACTIVATING PROTEIN COMPLEX SUBUNIT 2"/>
    <property type="match status" value="1"/>
</dbReference>
<feature type="compositionally biased region" description="Polar residues" evidence="2">
    <location>
        <begin position="307"/>
        <end position="317"/>
    </location>
</feature>
<evidence type="ECO:0000313" key="4">
    <source>
        <dbReference type="RefSeq" id="XP_033781401.1"/>
    </source>
</evidence>
<dbReference type="KEGG" id="gsh:117350851"/>
<dbReference type="Pfam" id="PF11035">
    <property type="entry name" value="SNAPC2"/>
    <property type="match status" value="1"/>
</dbReference>
<name>A0A6P8Q2A4_GEOSA</name>
<keyword evidence="1" id="KW-0175">Coiled coil</keyword>
<protein>
    <submittedName>
        <fullName evidence="4">snRNA-activating protein complex subunit 2 isoform X1</fullName>
    </submittedName>
</protein>
<evidence type="ECO:0000313" key="3">
    <source>
        <dbReference type="Proteomes" id="UP000515159"/>
    </source>
</evidence>
<dbReference type="Proteomes" id="UP000515159">
    <property type="component" value="Chromosome 16"/>
</dbReference>
<dbReference type="GeneID" id="117350851"/>
<feature type="coiled-coil region" evidence="1">
    <location>
        <begin position="28"/>
        <end position="97"/>
    </location>
</feature>
<dbReference type="AlphaFoldDB" id="A0A6P8Q2A4"/>
<dbReference type="FunCoup" id="A0A6P8Q2A4">
    <property type="interactions" value="1619"/>
</dbReference>
<organism evidence="3 4">
    <name type="scientific">Geotrypetes seraphini</name>
    <name type="common">Gaboon caecilian</name>
    <name type="synonym">Caecilia seraphini</name>
    <dbReference type="NCBI Taxonomy" id="260995"/>
    <lineage>
        <taxon>Eukaryota</taxon>
        <taxon>Metazoa</taxon>
        <taxon>Chordata</taxon>
        <taxon>Craniata</taxon>
        <taxon>Vertebrata</taxon>
        <taxon>Euteleostomi</taxon>
        <taxon>Amphibia</taxon>
        <taxon>Gymnophiona</taxon>
        <taxon>Geotrypetes</taxon>
    </lineage>
</organism>
<dbReference type="RefSeq" id="XP_033781401.1">
    <property type="nucleotide sequence ID" value="XM_033925510.1"/>
</dbReference>
<accession>A0A6P8Q2A4</accession>